<dbReference type="Pfam" id="PF08028">
    <property type="entry name" value="Acyl-CoA_dh_2"/>
    <property type="match status" value="1"/>
</dbReference>
<dbReference type="InterPro" id="IPR036250">
    <property type="entry name" value="AcylCo_DH-like_C"/>
</dbReference>
<dbReference type="RefSeq" id="WP_204944768.1">
    <property type="nucleotide sequence ID" value="NZ_JAFBBP010000001.1"/>
</dbReference>
<proteinExistence type="predicted"/>
<dbReference type="PANTHER" id="PTHR43884">
    <property type="entry name" value="ACYL-COA DEHYDROGENASE"/>
    <property type="match status" value="1"/>
</dbReference>
<dbReference type="Gene3D" id="1.20.140.10">
    <property type="entry name" value="Butyryl-CoA Dehydrogenase, subunit A, domain 3"/>
    <property type="match status" value="1"/>
</dbReference>
<dbReference type="EMBL" id="JAFBBP010000001">
    <property type="protein sequence ID" value="MBM7494154.1"/>
    <property type="molecule type" value="Genomic_DNA"/>
</dbReference>
<dbReference type="PIRSF" id="PIRSF016578">
    <property type="entry name" value="HsaA"/>
    <property type="match status" value="1"/>
</dbReference>
<sequence length="404" mass="43761">MTMLGTPAATIDDPTVDTSAHVVDEMLAAVVPVLRNCTADGEAQRRLPDYAAAALVEAGAFQVQVPKSLGGLELNPLQATRLVEEISKVDPSAGFLVGNMNSQAFAMMALSADGVEEVFADSKAVICGGAFPPARAVEVPGGYLVSGRAPFASGAHIATWVTAYAMLFEGDQPKMTPHGPVMLLAAMAREDCELVDNWNVLGLRGTGSHDYAYHEVFVPHTRVAPLTLGEPNRYFSGPLYRSRLWSGHPAFAATALGVARASLDEATSLVRTKKGNFMMEVLGDSPSIQRQLGKAEARYRASRAYLYDTVDQLWQHQLTGEFVNTEHGISMQLAACYVIETAREISEIVHEIAGSTGFQESSPLEKYFRDAHTISQHAFASQTRYESAAKAMLGKQNDWLFFQL</sequence>
<dbReference type="PANTHER" id="PTHR43884:SF12">
    <property type="entry name" value="ISOVALERYL-COA DEHYDROGENASE, MITOCHONDRIAL-RELATED"/>
    <property type="match status" value="1"/>
</dbReference>
<evidence type="ECO:0000259" key="2">
    <source>
        <dbReference type="Pfam" id="PF02771"/>
    </source>
</evidence>
<protein>
    <submittedName>
        <fullName evidence="4">Alkylation response protein AidB-like acyl-CoA dehydrogenase</fullName>
    </submittedName>
</protein>
<evidence type="ECO:0000313" key="4">
    <source>
        <dbReference type="EMBL" id="MBM7494154.1"/>
    </source>
</evidence>
<dbReference type="Proteomes" id="UP000764837">
    <property type="component" value="Unassembled WGS sequence"/>
</dbReference>
<dbReference type="Pfam" id="PF02771">
    <property type="entry name" value="Acyl-CoA_dh_N"/>
    <property type="match status" value="1"/>
</dbReference>
<dbReference type="SUPFAM" id="SSF47203">
    <property type="entry name" value="Acyl-CoA dehydrogenase C-terminal domain-like"/>
    <property type="match status" value="1"/>
</dbReference>
<evidence type="ECO:0000256" key="1">
    <source>
        <dbReference type="ARBA" id="ARBA00023002"/>
    </source>
</evidence>
<dbReference type="Gene3D" id="2.40.110.10">
    <property type="entry name" value="Butyryl-CoA Dehydrogenase, subunit A, domain 2"/>
    <property type="match status" value="1"/>
</dbReference>
<dbReference type="Gene3D" id="1.10.540.10">
    <property type="entry name" value="Acyl-CoA dehydrogenase/oxidase, N-terminal domain"/>
    <property type="match status" value="1"/>
</dbReference>
<accession>A0ABS2M1Y9</accession>
<comment type="caution">
    <text evidence="4">The sequence shown here is derived from an EMBL/GenBank/DDBJ whole genome shotgun (WGS) entry which is preliminary data.</text>
</comment>
<gene>
    <name evidence="4" type="ORF">JOD64_005376</name>
</gene>
<dbReference type="InterPro" id="IPR013107">
    <property type="entry name" value="Acyl-CoA_DH_C"/>
</dbReference>
<name>A0ABS2M1Y9_9ACTN</name>
<dbReference type="InterPro" id="IPR046373">
    <property type="entry name" value="Acyl-CoA_Oxase/DH_mid-dom_sf"/>
</dbReference>
<organism evidence="4 5">
    <name type="scientific">Micromonospora luteifusca</name>
    <dbReference type="NCBI Taxonomy" id="709860"/>
    <lineage>
        <taxon>Bacteria</taxon>
        <taxon>Bacillati</taxon>
        <taxon>Actinomycetota</taxon>
        <taxon>Actinomycetes</taxon>
        <taxon>Micromonosporales</taxon>
        <taxon>Micromonosporaceae</taxon>
        <taxon>Micromonospora</taxon>
    </lineage>
</organism>
<reference evidence="4 5" key="1">
    <citation type="submission" date="2021-01" db="EMBL/GenBank/DDBJ databases">
        <title>Sequencing the genomes of 1000 actinobacteria strains.</title>
        <authorList>
            <person name="Klenk H.-P."/>
        </authorList>
    </citation>
    <scope>NUCLEOTIDE SEQUENCE [LARGE SCALE GENOMIC DNA]</scope>
    <source>
        <strain evidence="4 5">DSM 100204</strain>
    </source>
</reference>
<dbReference type="SUPFAM" id="SSF56645">
    <property type="entry name" value="Acyl-CoA dehydrogenase NM domain-like"/>
    <property type="match status" value="1"/>
</dbReference>
<dbReference type="InterPro" id="IPR037069">
    <property type="entry name" value="AcylCoA_DH/ox_N_sf"/>
</dbReference>
<keyword evidence="5" id="KW-1185">Reference proteome</keyword>
<feature type="domain" description="Acyl-CoA dehydrogenase/oxidase N-terminal" evidence="2">
    <location>
        <begin position="32"/>
        <end position="112"/>
    </location>
</feature>
<feature type="domain" description="Acyl-CoA dehydrogenase C-terminal" evidence="3">
    <location>
        <begin position="251"/>
        <end position="381"/>
    </location>
</feature>
<dbReference type="InterPro" id="IPR013786">
    <property type="entry name" value="AcylCoA_DH/ox_N"/>
</dbReference>
<keyword evidence="1" id="KW-0560">Oxidoreductase</keyword>
<evidence type="ECO:0000313" key="5">
    <source>
        <dbReference type="Proteomes" id="UP000764837"/>
    </source>
</evidence>
<dbReference type="InterPro" id="IPR009100">
    <property type="entry name" value="AcylCoA_DH/oxidase_NM_dom_sf"/>
</dbReference>
<evidence type="ECO:0000259" key="3">
    <source>
        <dbReference type="Pfam" id="PF08028"/>
    </source>
</evidence>